<proteinExistence type="predicted"/>
<reference evidence="2 3" key="1">
    <citation type="submission" date="2017-04" db="EMBL/GenBank/DDBJ databases">
        <authorList>
            <person name="Afonso C.L."/>
            <person name="Miller P.J."/>
            <person name="Scott M.A."/>
            <person name="Spackman E."/>
            <person name="Goraichik I."/>
            <person name="Dimitrov K.M."/>
            <person name="Suarez D.L."/>
            <person name="Swayne D.E."/>
        </authorList>
    </citation>
    <scope>NUCLEOTIDE SEQUENCE [LARGE SCALE GENOMIC DNA]</scope>
    <source>
        <strain evidence="2 3">DSM 23236</strain>
    </source>
</reference>
<keyword evidence="3" id="KW-1185">Reference proteome</keyword>
<keyword evidence="1" id="KW-0732">Signal</keyword>
<accession>A0A1W1XXJ8</accession>
<evidence type="ECO:0000313" key="2">
    <source>
        <dbReference type="EMBL" id="SMC28271.1"/>
    </source>
</evidence>
<evidence type="ECO:0000313" key="3">
    <source>
        <dbReference type="Proteomes" id="UP000192761"/>
    </source>
</evidence>
<feature type="signal peptide" evidence="1">
    <location>
        <begin position="1"/>
        <end position="22"/>
    </location>
</feature>
<feature type="chain" id="PRO_5012484125" evidence="1">
    <location>
        <begin position="23"/>
        <end position="189"/>
    </location>
</feature>
<dbReference type="EMBL" id="FWXD01000021">
    <property type="protein sequence ID" value="SMC28271.1"/>
    <property type="molecule type" value="Genomic_DNA"/>
</dbReference>
<evidence type="ECO:0000256" key="1">
    <source>
        <dbReference type="SAM" id="SignalP"/>
    </source>
</evidence>
<protein>
    <submittedName>
        <fullName evidence="2">Uncharacterized protein</fullName>
    </submittedName>
</protein>
<gene>
    <name evidence="2" type="ORF">SAMN02745857_03186</name>
</gene>
<dbReference type="AlphaFoldDB" id="A0A1W1XXJ8"/>
<sequence length="189" mass="19884">MPSKTTKRLGLALLLTAAPVFAGPLQLDGDIASPFSAALSSAQLQAGSLQLQAEGRTIHIAPWASGPVPAGSVMTLQRLDHPAGPATRLDIKQNGRLWAAAIKAAKPEMLLLPGVRFVWRDGAKLDVGKGRLLAPLVAQALRLPGTALCVQLVDVRTPRPASPDVADEDVPQADWLIGQLRHGRCPVSP</sequence>
<dbReference type="Proteomes" id="UP000192761">
    <property type="component" value="Unassembled WGS sequence"/>
</dbReference>
<name>A0A1W1XXJ8_9NEIS</name>
<dbReference type="RefSeq" id="WP_084091993.1">
    <property type="nucleotide sequence ID" value="NZ_FWXD01000021.1"/>
</dbReference>
<organism evidence="2 3">
    <name type="scientific">Andreprevotia lacus DSM 23236</name>
    <dbReference type="NCBI Taxonomy" id="1121001"/>
    <lineage>
        <taxon>Bacteria</taxon>
        <taxon>Pseudomonadati</taxon>
        <taxon>Pseudomonadota</taxon>
        <taxon>Betaproteobacteria</taxon>
        <taxon>Neisseriales</taxon>
        <taxon>Chitinibacteraceae</taxon>
        <taxon>Andreprevotia</taxon>
    </lineage>
</organism>